<dbReference type="InterPro" id="IPR051229">
    <property type="entry name" value="ALYREF_mRNA_export"/>
</dbReference>
<evidence type="ECO:0000256" key="2">
    <source>
        <dbReference type="PROSITE-ProRule" id="PRU00176"/>
    </source>
</evidence>
<dbReference type="Proteomes" id="UP000078559">
    <property type="component" value="Chromosome 2"/>
</dbReference>
<dbReference type="SMART" id="SM00360">
    <property type="entry name" value="RRM"/>
    <property type="match status" value="1"/>
</dbReference>
<feature type="compositionally biased region" description="Basic and acidic residues" evidence="3">
    <location>
        <begin position="115"/>
        <end position="154"/>
    </location>
</feature>
<protein>
    <submittedName>
        <fullName evidence="5">THO complex subunit 4A</fullName>
    </submittedName>
</protein>
<evidence type="ECO:0000256" key="1">
    <source>
        <dbReference type="ARBA" id="ARBA00022884"/>
    </source>
</evidence>
<keyword evidence="1 2" id="KW-0694">RNA-binding</keyword>
<dbReference type="InterPro" id="IPR000504">
    <property type="entry name" value="RRM_dom"/>
</dbReference>
<feature type="compositionally biased region" description="Polar residues" evidence="3">
    <location>
        <begin position="382"/>
        <end position="391"/>
    </location>
</feature>
<dbReference type="InterPro" id="IPR012677">
    <property type="entry name" value="Nucleotide-bd_a/b_plait_sf"/>
</dbReference>
<dbReference type="Gene3D" id="3.30.70.330">
    <property type="match status" value="1"/>
</dbReference>
<dbReference type="SMR" id="A0A194VRA0"/>
<proteinExistence type="predicted"/>
<dbReference type="AlphaFoldDB" id="A0A194VRA0"/>
<dbReference type="OrthoDB" id="5382468at2759"/>
<evidence type="ECO:0000313" key="6">
    <source>
        <dbReference type="Proteomes" id="UP000078559"/>
    </source>
</evidence>
<dbReference type="PANTHER" id="PTHR19965">
    <property type="entry name" value="RNA AND EXPORT FACTOR BINDING PROTEIN"/>
    <property type="match status" value="1"/>
</dbReference>
<dbReference type="InterPro" id="IPR035979">
    <property type="entry name" value="RBD_domain_sf"/>
</dbReference>
<dbReference type="GO" id="GO:0003729">
    <property type="term" value="F:mRNA binding"/>
    <property type="evidence" value="ECO:0007669"/>
    <property type="project" value="TreeGrafter"/>
</dbReference>
<feature type="region of interest" description="Disordered" evidence="3">
    <location>
        <begin position="267"/>
        <end position="404"/>
    </location>
</feature>
<feature type="region of interest" description="Disordered" evidence="3">
    <location>
        <begin position="91"/>
        <end position="176"/>
    </location>
</feature>
<dbReference type="SUPFAM" id="SSF54928">
    <property type="entry name" value="RNA-binding domain, RBD"/>
    <property type="match status" value="1"/>
</dbReference>
<dbReference type="CDD" id="cd12418">
    <property type="entry name" value="RRM_Aly_REF_like"/>
    <property type="match status" value="1"/>
</dbReference>
<keyword evidence="6" id="KW-1185">Reference proteome</keyword>
<gene>
    <name evidence="5" type="ORF">VM1G_01631</name>
</gene>
<feature type="compositionally biased region" description="Basic residues" evidence="3">
    <location>
        <begin position="315"/>
        <end position="330"/>
    </location>
</feature>
<dbReference type="PROSITE" id="PS50102">
    <property type="entry name" value="RRM"/>
    <property type="match status" value="1"/>
</dbReference>
<name>A0A194VRA0_CYTMA</name>
<dbReference type="PANTHER" id="PTHR19965:SF82">
    <property type="entry name" value="THO COMPLEX SUBUNIT 4"/>
    <property type="match status" value="1"/>
</dbReference>
<sequence length="404" mass="45471">MVGPPKGTNVPTQVRKLRYHRATQNKLSRFQPCALPSLTCQYFHHLQQLRDHFPIIIVPLNQSAARLILSLFLERSQYRAAMDRSLDEILASRDDRKGGRPRGGRGGRGGPSSQRQREPRNDFPRDGVRKSYRDDAPRNLDSEWVHDRFEDNGRRPHQPRRGRDRESPAEDLSDLNGTKIRVENVHYDLTKEDLEDLFNQMGPVLKLDILYDRAGRSTGIAFVTYESYHDAREAIKEYDGANANGQPIRLSVVPPQRQRNAFDTAVMPGRPLAERVTLPPGRNRSLSPGRDLEDEAVRKGIDRYVPGRRNDRSRSPMRGRRREGGRRPGARRGGAGREGGERGGRDGGDRVARDARPRKTQEELDAEMDSYFGGGGGGGDKQATTNGNNLAAGQPIEEDIDMIE</sequence>
<dbReference type="SMART" id="SM01218">
    <property type="entry name" value="FoP_duplication"/>
    <property type="match status" value="1"/>
</dbReference>
<feature type="domain" description="RRM" evidence="4">
    <location>
        <begin position="178"/>
        <end position="255"/>
    </location>
</feature>
<dbReference type="EMBL" id="CM003099">
    <property type="protein sequence ID" value="KUI66345.1"/>
    <property type="molecule type" value="Genomic_DNA"/>
</dbReference>
<dbReference type="Pfam" id="PF00076">
    <property type="entry name" value="RRM_1"/>
    <property type="match status" value="1"/>
</dbReference>
<dbReference type="InterPro" id="IPR025715">
    <property type="entry name" value="FoP_C"/>
</dbReference>
<dbReference type="GO" id="GO:0005634">
    <property type="term" value="C:nucleus"/>
    <property type="evidence" value="ECO:0007669"/>
    <property type="project" value="TreeGrafter"/>
</dbReference>
<feature type="compositionally biased region" description="Basic and acidic residues" evidence="3">
    <location>
        <begin position="338"/>
        <end position="362"/>
    </location>
</feature>
<accession>A0A194VRA0</accession>
<reference evidence="5" key="1">
    <citation type="submission" date="2014-12" db="EMBL/GenBank/DDBJ databases">
        <title>Genome Sequence of Valsa Canker Pathogens Uncovers a Specific Adaption of Colonization on Woody Bark.</title>
        <authorList>
            <person name="Yin Z."/>
            <person name="Liu H."/>
            <person name="Gao X."/>
            <person name="Li Z."/>
            <person name="Song N."/>
            <person name="Ke X."/>
            <person name="Dai Q."/>
            <person name="Wu Y."/>
            <person name="Sun Y."/>
            <person name="Xu J.-R."/>
            <person name="Kang Z.K."/>
            <person name="Wang L."/>
            <person name="Huang L."/>
        </authorList>
    </citation>
    <scope>NUCLEOTIDE SEQUENCE [LARGE SCALE GENOMIC DNA]</scope>
    <source>
        <strain evidence="5">03-8</strain>
    </source>
</reference>
<evidence type="ECO:0000259" key="4">
    <source>
        <dbReference type="PROSITE" id="PS50102"/>
    </source>
</evidence>
<organism evidence="5 6">
    <name type="scientific">Cytospora mali</name>
    <name type="common">Apple Valsa canker fungus</name>
    <name type="synonym">Valsa mali</name>
    <dbReference type="NCBI Taxonomy" id="578113"/>
    <lineage>
        <taxon>Eukaryota</taxon>
        <taxon>Fungi</taxon>
        <taxon>Dikarya</taxon>
        <taxon>Ascomycota</taxon>
        <taxon>Pezizomycotina</taxon>
        <taxon>Sordariomycetes</taxon>
        <taxon>Sordariomycetidae</taxon>
        <taxon>Diaporthales</taxon>
        <taxon>Cytosporaceae</taxon>
        <taxon>Cytospora</taxon>
    </lineage>
</organism>
<evidence type="ECO:0000313" key="5">
    <source>
        <dbReference type="EMBL" id="KUI66345.1"/>
    </source>
</evidence>
<dbReference type="Pfam" id="PF13865">
    <property type="entry name" value="FoP_duplication"/>
    <property type="match status" value="1"/>
</dbReference>
<evidence type="ECO:0000256" key="3">
    <source>
        <dbReference type="SAM" id="MobiDB-lite"/>
    </source>
</evidence>